<feature type="transmembrane region" description="Helical" evidence="1">
    <location>
        <begin position="411"/>
        <end position="439"/>
    </location>
</feature>
<feature type="transmembrane region" description="Helical" evidence="1">
    <location>
        <begin position="445"/>
        <end position="464"/>
    </location>
</feature>
<gene>
    <name evidence="2" type="ORF">IAD51_06610</name>
</gene>
<feature type="transmembrane region" description="Helical" evidence="1">
    <location>
        <begin position="73"/>
        <end position="92"/>
    </location>
</feature>
<organism evidence="2 3">
    <name type="scientific">Candidatus Limadaptatus stercorigallinarum</name>
    <dbReference type="NCBI Taxonomy" id="2840845"/>
    <lineage>
        <taxon>Bacteria</taxon>
        <taxon>Bacillati</taxon>
        <taxon>Bacillota</taxon>
        <taxon>Clostridia</taxon>
        <taxon>Eubacteriales</taxon>
        <taxon>Candidatus Limadaptatus</taxon>
    </lineage>
</organism>
<keyword evidence="1" id="KW-0472">Membrane</keyword>
<keyword evidence="1" id="KW-1133">Transmembrane helix</keyword>
<dbReference type="AlphaFoldDB" id="A0A9D1L3D6"/>
<feature type="transmembrane region" description="Helical" evidence="1">
    <location>
        <begin position="524"/>
        <end position="546"/>
    </location>
</feature>
<feature type="transmembrane region" description="Helical" evidence="1">
    <location>
        <begin position="33"/>
        <end position="53"/>
    </location>
</feature>
<reference evidence="2" key="2">
    <citation type="journal article" date="2021" name="PeerJ">
        <title>Extensive microbial diversity within the chicken gut microbiome revealed by metagenomics and culture.</title>
        <authorList>
            <person name="Gilroy R."/>
            <person name="Ravi A."/>
            <person name="Getino M."/>
            <person name="Pursley I."/>
            <person name="Horton D.L."/>
            <person name="Alikhan N.F."/>
            <person name="Baker D."/>
            <person name="Gharbi K."/>
            <person name="Hall N."/>
            <person name="Watson M."/>
            <person name="Adriaenssens E.M."/>
            <person name="Foster-Nyarko E."/>
            <person name="Jarju S."/>
            <person name="Secka A."/>
            <person name="Antonio M."/>
            <person name="Oren A."/>
            <person name="Chaudhuri R.R."/>
            <person name="La Ragione R."/>
            <person name="Hildebrand F."/>
            <person name="Pallen M.J."/>
        </authorList>
    </citation>
    <scope>NUCLEOTIDE SEQUENCE</scope>
    <source>
        <strain evidence="2">1063</strain>
    </source>
</reference>
<feature type="transmembrane region" description="Helical" evidence="1">
    <location>
        <begin position="263"/>
        <end position="286"/>
    </location>
</feature>
<feature type="transmembrane region" description="Helical" evidence="1">
    <location>
        <begin position="192"/>
        <end position="210"/>
    </location>
</feature>
<dbReference type="Proteomes" id="UP000824088">
    <property type="component" value="Unassembled WGS sequence"/>
</dbReference>
<keyword evidence="1" id="KW-0812">Transmembrane</keyword>
<evidence type="ECO:0000313" key="2">
    <source>
        <dbReference type="EMBL" id="HIU21877.1"/>
    </source>
</evidence>
<evidence type="ECO:0008006" key="4">
    <source>
        <dbReference type="Google" id="ProtNLM"/>
    </source>
</evidence>
<name>A0A9D1L3D6_9FIRM</name>
<feature type="transmembrane region" description="Helical" evidence="1">
    <location>
        <begin position="155"/>
        <end position="180"/>
    </location>
</feature>
<evidence type="ECO:0000256" key="1">
    <source>
        <dbReference type="SAM" id="Phobius"/>
    </source>
</evidence>
<comment type="caution">
    <text evidence="2">The sequence shown here is derived from an EMBL/GenBank/DDBJ whole genome shotgun (WGS) entry which is preliminary data.</text>
</comment>
<sequence length="560" mass="60959">MMRTVWILLRKEAGEALSSFTTRRKQTDVPGRVLSLVLAAAVVAFTCFILKRFADMYLGIEINRVSAPYSRLYELTTVIYLVILVVNVLGGVRTINKSIFGGDDLRIFITLPVSSGAMYVSKMISAYVRQFLFGFFTVLPVNITLATEISLGAQFYGMTALILVLLPLISLALGSVFALPVYVLKRVVASRYVVSLIAATAVTALAFWLYSEVLDFIANLVSTGDIRYFFDAETMREIARVTSDMYPAVFFADMLLTSSMPAAIGWVLLITAVLTAIGVAVGRLMLIPAAQDKLFASSNRHVYAGRVLPGPRAKFATFMKKEFVQVLRTPSYAFRYFSTAVVMPLMVYFCMDIFSGLIGTLVLVDCNLEIAVFLIVMFGILTNTYCATNISRDGEFFFTMKTMPVNYRTVIAAKVVFCFIASAVSTAASVAVVGGLGYVDAAGCAFLLAVTLAISFAQICFATRKDLGHPRFMAEQESEVDENNSTVSVLVIIGLIVSFVIGVIALYSGLFLKLQRGEAFGETVSMSCVAAIAVGLLAGALIYLFAGLDKKYYKVSEGGV</sequence>
<protein>
    <recommendedName>
        <fullName evidence="4">ABC-2 type transport system permease protein</fullName>
    </recommendedName>
</protein>
<feature type="transmembrane region" description="Helical" evidence="1">
    <location>
        <begin position="345"/>
        <end position="364"/>
    </location>
</feature>
<proteinExistence type="predicted"/>
<feature type="transmembrane region" description="Helical" evidence="1">
    <location>
        <begin position="485"/>
        <end position="512"/>
    </location>
</feature>
<feature type="transmembrane region" description="Helical" evidence="1">
    <location>
        <begin position="131"/>
        <end position="149"/>
    </location>
</feature>
<feature type="transmembrane region" description="Helical" evidence="1">
    <location>
        <begin position="370"/>
        <end position="390"/>
    </location>
</feature>
<evidence type="ECO:0000313" key="3">
    <source>
        <dbReference type="Proteomes" id="UP000824088"/>
    </source>
</evidence>
<reference evidence="2" key="1">
    <citation type="submission" date="2020-10" db="EMBL/GenBank/DDBJ databases">
        <authorList>
            <person name="Gilroy R."/>
        </authorList>
    </citation>
    <scope>NUCLEOTIDE SEQUENCE</scope>
    <source>
        <strain evidence="2">1063</strain>
    </source>
</reference>
<dbReference type="EMBL" id="DVMN01000119">
    <property type="protein sequence ID" value="HIU21877.1"/>
    <property type="molecule type" value="Genomic_DNA"/>
</dbReference>
<accession>A0A9D1L3D6</accession>